<dbReference type="AlphaFoldDB" id="A0AAN7AUD6"/>
<name>A0AAN7AUD6_9PEZI</name>
<evidence type="ECO:0000256" key="1">
    <source>
        <dbReference type="SAM" id="Phobius"/>
    </source>
</evidence>
<keyword evidence="3" id="KW-1185">Reference proteome</keyword>
<feature type="transmembrane region" description="Helical" evidence="1">
    <location>
        <begin position="12"/>
        <end position="33"/>
    </location>
</feature>
<keyword evidence="1" id="KW-0472">Membrane</keyword>
<feature type="transmembrane region" description="Helical" evidence="1">
    <location>
        <begin position="74"/>
        <end position="95"/>
    </location>
</feature>
<accession>A0AAN7AUD6</accession>
<keyword evidence="1" id="KW-0812">Transmembrane</keyword>
<dbReference type="Proteomes" id="UP001303160">
    <property type="component" value="Unassembled WGS sequence"/>
</dbReference>
<comment type="caution">
    <text evidence="2">The sequence shown here is derived from an EMBL/GenBank/DDBJ whole genome shotgun (WGS) entry which is preliminary data.</text>
</comment>
<reference evidence="2" key="1">
    <citation type="journal article" date="2023" name="Mol. Phylogenet. Evol.">
        <title>Genome-scale phylogeny and comparative genomics of the fungal order Sordariales.</title>
        <authorList>
            <person name="Hensen N."/>
            <person name="Bonometti L."/>
            <person name="Westerberg I."/>
            <person name="Brannstrom I.O."/>
            <person name="Guillou S."/>
            <person name="Cros-Aarteil S."/>
            <person name="Calhoun S."/>
            <person name="Haridas S."/>
            <person name="Kuo A."/>
            <person name="Mondo S."/>
            <person name="Pangilinan J."/>
            <person name="Riley R."/>
            <person name="LaButti K."/>
            <person name="Andreopoulos B."/>
            <person name="Lipzen A."/>
            <person name="Chen C."/>
            <person name="Yan M."/>
            <person name="Daum C."/>
            <person name="Ng V."/>
            <person name="Clum A."/>
            <person name="Steindorff A."/>
            <person name="Ohm R.A."/>
            <person name="Martin F."/>
            <person name="Silar P."/>
            <person name="Natvig D.O."/>
            <person name="Lalanne C."/>
            <person name="Gautier V."/>
            <person name="Ament-Velasquez S.L."/>
            <person name="Kruys A."/>
            <person name="Hutchinson M.I."/>
            <person name="Powell A.J."/>
            <person name="Barry K."/>
            <person name="Miller A.N."/>
            <person name="Grigoriev I.V."/>
            <person name="Debuchy R."/>
            <person name="Gladieux P."/>
            <person name="Hiltunen Thoren M."/>
            <person name="Johannesson H."/>
        </authorList>
    </citation>
    <scope>NUCLEOTIDE SEQUENCE</scope>
    <source>
        <strain evidence="2">CBS 315.58</strain>
    </source>
</reference>
<reference evidence="2" key="2">
    <citation type="submission" date="2023-05" db="EMBL/GenBank/DDBJ databases">
        <authorList>
            <consortium name="Lawrence Berkeley National Laboratory"/>
            <person name="Steindorff A."/>
            <person name="Hensen N."/>
            <person name="Bonometti L."/>
            <person name="Westerberg I."/>
            <person name="Brannstrom I.O."/>
            <person name="Guillou S."/>
            <person name="Cros-Aarteil S."/>
            <person name="Calhoun S."/>
            <person name="Haridas S."/>
            <person name="Kuo A."/>
            <person name="Mondo S."/>
            <person name="Pangilinan J."/>
            <person name="Riley R."/>
            <person name="Labutti K."/>
            <person name="Andreopoulos B."/>
            <person name="Lipzen A."/>
            <person name="Chen C."/>
            <person name="Yanf M."/>
            <person name="Daum C."/>
            <person name="Ng V."/>
            <person name="Clum A."/>
            <person name="Ohm R."/>
            <person name="Martin F."/>
            <person name="Silar P."/>
            <person name="Natvig D."/>
            <person name="Lalanne C."/>
            <person name="Gautier V."/>
            <person name="Ament-Velasquez S.L."/>
            <person name="Kruys A."/>
            <person name="Hutchinson M.I."/>
            <person name="Powell A.J."/>
            <person name="Barry K."/>
            <person name="Miller A.N."/>
            <person name="Grigoriev I.V."/>
            <person name="Debuchy R."/>
            <person name="Gladieux P."/>
            <person name="Thoren M.H."/>
            <person name="Johannesson H."/>
        </authorList>
    </citation>
    <scope>NUCLEOTIDE SEQUENCE</scope>
    <source>
        <strain evidence="2">CBS 315.58</strain>
    </source>
</reference>
<sequence length="98" mass="11049">MLEPHSGVTNDHSFFVSFFIISSHFILGIFYYFSAIFFDISSLYQQSERGQSMDTMAHIYTSDCNGGKISQSSILLGGEGFSLLFSVLFFFSSLFSHQ</sequence>
<keyword evidence="1" id="KW-1133">Transmembrane helix</keyword>
<gene>
    <name evidence="2" type="ORF">QBC40DRAFT_79029</name>
</gene>
<evidence type="ECO:0000313" key="3">
    <source>
        <dbReference type="Proteomes" id="UP001303160"/>
    </source>
</evidence>
<proteinExistence type="predicted"/>
<evidence type="ECO:0000313" key="2">
    <source>
        <dbReference type="EMBL" id="KAK4199703.1"/>
    </source>
</evidence>
<protein>
    <submittedName>
        <fullName evidence="2">Uncharacterized protein</fullName>
    </submittedName>
</protein>
<dbReference type="EMBL" id="MU863928">
    <property type="protein sequence ID" value="KAK4199703.1"/>
    <property type="molecule type" value="Genomic_DNA"/>
</dbReference>
<organism evidence="2 3">
    <name type="scientific">Triangularia verruculosa</name>
    <dbReference type="NCBI Taxonomy" id="2587418"/>
    <lineage>
        <taxon>Eukaryota</taxon>
        <taxon>Fungi</taxon>
        <taxon>Dikarya</taxon>
        <taxon>Ascomycota</taxon>
        <taxon>Pezizomycotina</taxon>
        <taxon>Sordariomycetes</taxon>
        <taxon>Sordariomycetidae</taxon>
        <taxon>Sordariales</taxon>
        <taxon>Podosporaceae</taxon>
        <taxon>Triangularia</taxon>
    </lineage>
</organism>